<gene>
    <name evidence="4" type="primary">bamE</name>
    <name evidence="8" type="ORF">SAMN04487865_100812</name>
</gene>
<dbReference type="PROSITE" id="PS51257">
    <property type="entry name" value="PROKAR_LIPOPROTEIN"/>
    <property type="match status" value="1"/>
</dbReference>
<comment type="function">
    <text evidence="4">Part of the outer membrane protein assembly complex, which is involved in assembly and insertion of beta-barrel proteins into the outer membrane.</text>
</comment>
<keyword evidence="3 4" id="KW-0998">Cell outer membrane</keyword>
<dbReference type="HAMAP" id="MF_00925">
    <property type="entry name" value="OM_assembly_BamE"/>
    <property type="match status" value="1"/>
</dbReference>
<dbReference type="InterPro" id="IPR007450">
    <property type="entry name" value="BamE_dom"/>
</dbReference>
<evidence type="ECO:0000313" key="8">
    <source>
        <dbReference type="EMBL" id="SFJ92674.1"/>
    </source>
</evidence>
<protein>
    <recommendedName>
        <fullName evidence="4">Outer membrane protein assembly factor BamE</fullName>
    </recommendedName>
</protein>
<sequence length="130" mass="14683">MKLNKFLCMAAICACVPFVSSCAYRADLNQGNYVDQDLVNNLSYGMSSEQVRYVLGAPMLVDPFDKSRWYYTAFKREGWSDPEIKNLVLLFQNNTLVDMSGDFKRPSGFEAGSQTLPANSQVDNFELPQE</sequence>
<keyword evidence="1 4" id="KW-0732">Signal</keyword>
<dbReference type="GO" id="GO:0030674">
    <property type="term" value="F:protein-macromolecule adaptor activity"/>
    <property type="evidence" value="ECO:0007669"/>
    <property type="project" value="TreeGrafter"/>
</dbReference>
<feature type="domain" description="Outer membrane protein assembly factor BamE" evidence="7">
    <location>
        <begin position="31"/>
        <end position="99"/>
    </location>
</feature>
<comment type="similarity">
    <text evidence="4">Belongs to the BamE family.</text>
</comment>
<feature type="compositionally biased region" description="Polar residues" evidence="5">
    <location>
        <begin position="112"/>
        <end position="123"/>
    </location>
</feature>
<dbReference type="RefSeq" id="WP_074839476.1">
    <property type="nucleotide sequence ID" value="NZ_CP047056.1"/>
</dbReference>
<evidence type="ECO:0000256" key="3">
    <source>
        <dbReference type="ARBA" id="ARBA00023237"/>
    </source>
</evidence>
<comment type="subunit">
    <text evidence="4">Part of the Bam complex.</text>
</comment>
<keyword evidence="9" id="KW-1185">Reference proteome</keyword>
<dbReference type="Gene3D" id="3.30.1450.10">
    <property type="match status" value="1"/>
</dbReference>
<dbReference type="PANTHER" id="PTHR37482:SF1">
    <property type="entry name" value="OUTER MEMBRANE PROTEIN ASSEMBLY FACTOR BAME"/>
    <property type="match status" value="1"/>
</dbReference>
<feature type="chain" id="PRO_5029059087" description="Outer membrane protein assembly factor BamE" evidence="6">
    <location>
        <begin position="26"/>
        <end position="130"/>
    </location>
</feature>
<evidence type="ECO:0000256" key="6">
    <source>
        <dbReference type="SAM" id="SignalP"/>
    </source>
</evidence>
<evidence type="ECO:0000256" key="2">
    <source>
        <dbReference type="ARBA" id="ARBA00023136"/>
    </source>
</evidence>
<feature type="signal peptide" evidence="6">
    <location>
        <begin position="1"/>
        <end position="25"/>
    </location>
</feature>
<evidence type="ECO:0000313" key="9">
    <source>
        <dbReference type="Proteomes" id="UP000243374"/>
    </source>
</evidence>
<dbReference type="PANTHER" id="PTHR37482">
    <property type="entry name" value="OUTER MEMBRANE PROTEIN ASSEMBLY FACTOR BAME"/>
    <property type="match status" value="1"/>
</dbReference>
<evidence type="ECO:0000256" key="1">
    <source>
        <dbReference type="ARBA" id="ARBA00022729"/>
    </source>
</evidence>
<keyword evidence="4" id="KW-0449">Lipoprotein</keyword>
<evidence type="ECO:0000256" key="5">
    <source>
        <dbReference type="SAM" id="MobiDB-lite"/>
    </source>
</evidence>
<name>A0A662Z7J1_9GAMM</name>
<reference evidence="8 9" key="1">
    <citation type="submission" date="2016-10" db="EMBL/GenBank/DDBJ databases">
        <authorList>
            <person name="Varghese N."/>
            <person name="Submissions S."/>
        </authorList>
    </citation>
    <scope>NUCLEOTIDE SEQUENCE [LARGE SCALE GENOMIC DNA]</scope>
    <source>
        <strain evidence="8 9">22B</strain>
    </source>
</reference>
<dbReference type="AlphaFoldDB" id="A0A662Z7J1"/>
<evidence type="ECO:0000256" key="4">
    <source>
        <dbReference type="HAMAP-Rule" id="MF_00925"/>
    </source>
</evidence>
<accession>A0A662Z7J1</accession>
<dbReference type="GO" id="GO:0043165">
    <property type="term" value="P:Gram-negative-bacterium-type cell outer membrane assembly"/>
    <property type="evidence" value="ECO:0007669"/>
    <property type="project" value="UniProtKB-UniRule"/>
</dbReference>
<dbReference type="InterPro" id="IPR037873">
    <property type="entry name" value="BamE-like"/>
</dbReference>
<dbReference type="GO" id="GO:1990063">
    <property type="term" value="C:Bam protein complex"/>
    <property type="evidence" value="ECO:0007669"/>
    <property type="project" value="TreeGrafter"/>
</dbReference>
<dbReference type="EMBL" id="FOSF01000008">
    <property type="protein sequence ID" value="SFJ92674.1"/>
    <property type="molecule type" value="Genomic_DNA"/>
</dbReference>
<organism evidence="8 9">
    <name type="scientific">Succinivibrio dextrinosolvens</name>
    <dbReference type="NCBI Taxonomy" id="83771"/>
    <lineage>
        <taxon>Bacteria</taxon>
        <taxon>Pseudomonadati</taxon>
        <taxon>Pseudomonadota</taxon>
        <taxon>Gammaproteobacteria</taxon>
        <taxon>Aeromonadales</taxon>
        <taxon>Succinivibrionaceae</taxon>
        <taxon>Succinivibrio</taxon>
    </lineage>
</organism>
<proteinExistence type="inferred from homology"/>
<keyword evidence="4" id="KW-0564">Palmitate</keyword>
<dbReference type="InterPro" id="IPR026592">
    <property type="entry name" value="BamE"/>
</dbReference>
<evidence type="ECO:0000259" key="7">
    <source>
        <dbReference type="Pfam" id="PF04355"/>
    </source>
</evidence>
<comment type="subcellular location">
    <subcellularLocation>
        <location evidence="4">Cell outer membrane</location>
        <topology evidence="4">Lipid-anchor</topology>
    </subcellularLocation>
</comment>
<keyword evidence="2 4" id="KW-0472">Membrane</keyword>
<dbReference type="Proteomes" id="UP000243374">
    <property type="component" value="Unassembled WGS sequence"/>
</dbReference>
<dbReference type="GO" id="GO:0051205">
    <property type="term" value="P:protein insertion into membrane"/>
    <property type="evidence" value="ECO:0007669"/>
    <property type="project" value="UniProtKB-UniRule"/>
</dbReference>
<dbReference type="Pfam" id="PF04355">
    <property type="entry name" value="BamE"/>
    <property type="match status" value="1"/>
</dbReference>
<feature type="region of interest" description="Disordered" evidence="5">
    <location>
        <begin position="108"/>
        <end position="130"/>
    </location>
</feature>